<feature type="compositionally biased region" description="Acidic residues" evidence="1">
    <location>
        <begin position="233"/>
        <end position="252"/>
    </location>
</feature>
<feature type="compositionally biased region" description="Acidic residues" evidence="1">
    <location>
        <begin position="287"/>
        <end position="298"/>
    </location>
</feature>
<feature type="domain" description="Brix" evidence="2">
    <location>
        <begin position="143"/>
        <end position="214"/>
    </location>
</feature>
<evidence type="ECO:0000313" key="3">
    <source>
        <dbReference type="EMBL" id="GMH62881.1"/>
    </source>
</evidence>
<dbReference type="GO" id="GO:0000460">
    <property type="term" value="P:maturation of 5.8S rRNA"/>
    <property type="evidence" value="ECO:0007669"/>
    <property type="project" value="TreeGrafter"/>
</dbReference>
<dbReference type="EMBL" id="BRXZ01003834">
    <property type="protein sequence ID" value="GMH62881.1"/>
    <property type="molecule type" value="Genomic_DNA"/>
</dbReference>
<name>A0A9W7A2H7_9STRA</name>
<accession>A0A9W7A2H7</accession>
<gene>
    <name evidence="3" type="ORF">TrRE_jg8509</name>
</gene>
<feature type="compositionally biased region" description="Low complexity" evidence="1">
    <location>
        <begin position="13"/>
        <end position="25"/>
    </location>
</feature>
<evidence type="ECO:0000313" key="4">
    <source>
        <dbReference type="Proteomes" id="UP001165082"/>
    </source>
</evidence>
<feature type="region of interest" description="Disordered" evidence="1">
    <location>
        <begin position="225"/>
        <end position="298"/>
    </location>
</feature>
<dbReference type="GO" id="GO:0005730">
    <property type="term" value="C:nucleolus"/>
    <property type="evidence" value="ECO:0007669"/>
    <property type="project" value="TreeGrafter"/>
</dbReference>
<dbReference type="PANTHER" id="PTHR22734">
    <property type="entry name" value="U3 SMALL NUCLEOLAR RIBONUCLEOPROTEIN PROTEIN IMP4"/>
    <property type="match status" value="1"/>
</dbReference>
<proteinExistence type="predicted"/>
<reference evidence="3" key="1">
    <citation type="submission" date="2022-07" db="EMBL/GenBank/DDBJ databases">
        <title>Genome analysis of Parmales, a sister group of diatoms, reveals the evolutionary specialization of diatoms from phago-mixotrophs to photoautotrophs.</title>
        <authorList>
            <person name="Ban H."/>
            <person name="Sato S."/>
            <person name="Yoshikawa S."/>
            <person name="Kazumasa Y."/>
            <person name="Nakamura Y."/>
            <person name="Ichinomiya M."/>
            <person name="Saitoh K."/>
            <person name="Sato N."/>
            <person name="Blanc-Mathieu R."/>
            <person name="Endo H."/>
            <person name="Kuwata A."/>
            <person name="Ogata H."/>
        </authorList>
    </citation>
    <scope>NUCLEOTIDE SEQUENCE</scope>
</reference>
<dbReference type="Proteomes" id="UP001165082">
    <property type="component" value="Unassembled WGS sequence"/>
</dbReference>
<evidence type="ECO:0000256" key="1">
    <source>
        <dbReference type="SAM" id="MobiDB-lite"/>
    </source>
</evidence>
<keyword evidence="4" id="KW-1185">Reference proteome</keyword>
<dbReference type="GO" id="GO:0042134">
    <property type="term" value="F:rRNA primary transcript binding"/>
    <property type="evidence" value="ECO:0007669"/>
    <property type="project" value="InterPro"/>
</dbReference>
<feature type="non-terminal residue" evidence="3">
    <location>
        <position position="1"/>
    </location>
</feature>
<dbReference type="OrthoDB" id="10253204at2759"/>
<evidence type="ECO:0000259" key="2">
    <source>
        <dbReference type="PROSITE" id="PS50833"/>
    </source>
</evidence>
<organism evidence="3 4">
    <name type="scientific">Triparma retinervis</name>
    <dbReference type="NCBI Taxonomy" id="2557542"/>
    <lineage>
        <taxon>Eukaryota</taxon>
        <taxon>Sar</taxon>
        <taxon>Stramenopiles</taxon>
        <taxon>Ochrophyta</taxon>
        <taxon>Bolidophyceae</taxon>
        <taxon>Parmales</taxon>
        <taxon>Triparmaceae</taxon>
        <taxon>Triparma</taxon>
    </lineage>
</organism>
<dbReference type="PROSITE" id="PS50833">
    <property type="entry name" value="BRIX"/>
    <property type="match status" value="1"/>
</dbReference>
<dbReference type="SUPFAM" id="SSF52954">
    <property type="entry name" value="Class II aaRS ABD-related"/>
    <property type="match status" value="1"/>
</dbReference>
<dbReference type="Gene3D" id="3.40.50.10480">
    <property type="entry name" value="Probable brix-domain ribosomal biogenesis protein"/>
    <property type="match status" value="1"/>
</dbReference>
<dbReference type="GO" id="GO:0030687">
    <property type="term" value="C:preribosome, large subunit precursor"/>
    <property type="evidence" value="ECO:0007669"/>
    <property type="project" value="TreeGrafter"/>
</dbReference>
<dbReference type="InterPro" id="IPR007109">
    <property type="entry name" value="Brix"/>
</dbReference>
<comment type="caution">
    <text evidence="3">The sequence shown here is derived from an EMBL/GenBank/DDBJ whole genome shotgun (WGS) entry which is preliminary data.</text>
</comment>
<dbReference type="GO" id="GO:0000470">
    <property type="term" value="P:maturation of LSU-rRNA"/>
    <property type="evidence" value="ECO:0007669"/>
    <property type="project" value="TreeGrafter"/>
</dbReference>
<protein>
    <recommendedName>
        <fullName evidence="2">Brix domain-containing protein</fullName>
    </recommendedName>
</protein>
<feature type="region of interest" description="Disordered" evidence="1">
    <location>
        <begin position="1"/>
        <end position="28"/>
    </location>
</feature>
<sequence length="298" mass="33551">MAKPPSKSRPTKSKNVTKNGTKNTKVAIKTDTQKAMEAMAAHRPMSKISNKLKRGAVYAKWLSEKRKLKKQVRDAKRAAADSGEQVDSEDPSSSTSTAPKNVPRTLENTREVEDTLVDPTDPEILADEMDDEFSPYFSCVIKPKVIITTRPRPSAELFHFISALLTLIPNSYYYPRRDYELKEITEYSRNKMFSHLIVLSEKSKKCNGMLVSHLGVPAESSGIWKDDGKKVWEDEEGGDEEEEDWGEDEEMGGVDGGEDGKKGEEDSGEENEGENEENDDQHFDDHDDHDDDHDDDHG</sequence>
<dbReference type="AlphaFoldDB" id="A0A9W7A2H7"/>
<feature type="region of interest" description="Disordered" evidence="1">
    <location>
        <begin position="67"/>
        <end position="111"/>
    </location>
</feature>
<feature type="compositionally biased region" description="Acidic residues" evidence="1">
    <location>
        <begin position="266"/>
        <end position="279"/>
    </location>
</feature>
<dbReference type="PANTHER" id="PTHR22734:SF3">
    <property type="entry name" value="RIBOSOME PRODUCTION FACTOR 1"/>
    <property type="match status" value="1"/>
</dbReference>
<dbReference type="InterPro" id="IPR044281">
    <property type="entry name" value="IMP4/RPF1"/>
</dbReference>